<organism evidence="2 3">
    <name type="scientific">Leptosia nina</name>
    <dbReference type="NCBI Taxonomy" id="320188"/>
    <lineage>
        <taxon>Eukaryota</taxon>
        <taxon>Metazoa</taxon>
        <taxon>Ecdysozoa</taxon>
        <taxon>Arthropoda</taxon>
        <taxon>Hexapoda</taxon>
        <taxon>Insecta</taxon>
        <taxon>Pterygota</taxon>
        <taxon>Neoptera</taxon>
        <taxon>Endopterygota</taxon>
        <taxon>Lepidoptera</taxon>
        <taxon>Glossata</taxon>
        <taxon>Ditrysia</taxon>
        <taxon>Papilionoidea</taxon>
        <taxon>Pieridae</taxon>
        <taxon>Pierinae</taxon>
        <taxon>Leptosia</taxon>
    </lineage>
</organism>
<dbReference type="EMBL" id="CAVLEF010000003">
    <property type="protein sequence ID" value="CAK1542018.1"/>
    <property type="molecule type" value="Genomic_DNA"/>
</dbReference>
<dbReference type="AlphaFoldDB" id="A0AAV1IY13"/>
<name>A0AAV1IY13_9NEOP</name>
<reference evidence="2 3" key="1">
    <citation type="submission" date="2023-11" db="EMBL/GenBank/DDBJ databases">
        <authorList>
            <person name="Okamura Y."/>
        </authorList>
    </citation>
    <scope>NUCLEOTIDE SEQUENCE [LARGE SCALE GENOMIC DNA]</scope>
</reference>
<sequence length="133" mass="15069">MSKTNFAGVVYCCECRSFALSDRRGTDFAGDDATPITDIKQSSPPDRTAKHCDIHFLYAKPIRSVLCKFSIWKRRRHKNTPAECKTESRSLSVADSQTSATKVKSGHTHPNRELRRLLVEMTGANVTLYRYKT</sequence>
<accession>A0AAV1IY13</accession>
<feature type="region of interest" description="Disordered" evidence="1">
    <location>
        <begin position="83"/>
        <end position="110"/>
    </location>
</feature>
<keyword evidence="3" id="KW-1185">Reference proteome</keyword>
<protein>
    <submittedName>
        <fullName evidence="2">Uncharacterized protein</fullName>
    </submittedName>
</protein>
<comment type="caution">
    <text evidence="2">The sequence shown here is derived from an EMBL/GenBank/DDBJ whole genome shotgun (WGS) entry which is preliminary data.</text>
</comment>
<proteinExistence type="predicted"/>
<evidence type="ECO:0000313" key="2">
    <source>
        <dbReference type="EMBL" id="CAK1542018.1"/>
    </source>
</evidence>
<dbReference type="Proteomes" id="UP001497472">
    <property type="component" value="Unassembled WGS sequence"/>
</dbReference>
<evidence type="ECO:0000256" key="1">
    <source>
        <dbReference type="SAM" id="MobiDB-lite"/>
    </source>
</evidence>
<gene>
    <name evidence="2" type="ORF">LNINA_LOCUS1955</name>
</gene>
<feature type="compositionally biased region" description="Polar residues" evidence="1">
    <location>
        <begin position="89"/>
        <end position="102"/>
    </location>
</feature>
<evidence type="ECO:0000313" key="3">
    <source>
        <dbReference type="Proteomes" id="UP001497472"/>
    </source>
</evidence>